<name>A0A5S9N7T0_9GAMM</name>
<feature type="transmembrane region" description="Helical" evidence="1">
    <location>
        <begin position="125"/>
        <end position="143"/>
    </location>
</feature>
<feature type="transmembrane region" description="Helical" evidence="1">
    <location>
        <begin position="52"/>
        <end position="72"/>
    </location>
</feature>
<dbReference type="OrthoDB" id="6199155at2"/>
<dbReference type="GO" id="GO:0016020">
    <property type="term" value="C:membrane"/>
    <property type="evidence" value="ECO:0007669"/>
    <property type="project" value="InterPro"/>
</dbReference>
<keyword evidence="4" id="KW-1185">Reference proteome</keyword>
<feature type="transmembrane region" description="Helical" evidence="1">
    <location>
        <begin position="27"/>
        <end position="45"/>
    </location>
</feature>
<dbReference type="EMBL" id="CACSIO010000001">
    <property type="protein sequence ID" value="CAA0084947.1"/>
    <property type="molecule type" value="Genomic_DNA"/>
</dbReference>
<keyword evidence="1" id="KW-1133">Transmembrane helix</keyword>
<feature type="transmembrane region" description="Helical" evidence="1">
    <location>
        <begin position="92"/>
        <end position="113"/>
    </location>
</feature>
<dbReference type="Proteomes" id="UP000441399">
    <property type="component" value="Unassembled WGS sequence"/>
</dbReference>
<dbReference type="Pfam" id="PF01478">
    <property type="entry name" value="Peptidase_A24"/>
    <property type="match status" value="1"/>
</dbReference>
<evidence type="ECO:0000313" key="4">
    <source>
        <dbReference type="Proteomes" id="UP000441399"/>
    </source>
</evidence>
<evidence type="ECO:0000313" key="3">
    <source>
        <dbReference type="EMBL" id="CAA0084947.1"/>
    </source>
</evidence>
<feature type="domain" description="Prepilin type IV endopeptidase peptidase" evidence="2">
    <location>
        <begin position="8"/>
        <end position="108"/>
    </location>
</feature>
<dbReference type="GO" id="GO:0004190">
    <property type="term" value="F:aspartic-type endopeptidase activity"/>
    <property type="evidence" value="ECO:0007669"/>
    <property type="project" value="InterPro"/>
</dbReference>
<sequence length="156" mass="17678">MGSYLLQIVVFAIVIHTAITDYRHRIIANKTIVIVFFIALIRFFLGQSYWHSAVLLLSVVVVYSLLYTLKIFGAGDLKYFFVMALYFGEKKFFNFLISVFLLGGLWAVIYAVIERYSQVQQALPGMPYGVAISAATLLGMLLMPESLLLSTFLRMI</sequence>
<dbReference type="Gene3D" id="1.20.120.1220">
    <property type="match status" value="1"/>
</dbReference>
<keyword evidence="1" id="KW-0472">Membrane</keyword>
<proteinExistence type="predicted"/>
<protein>
    <recommendedName>
        <fullName evidence="2">Prepilin type IV endopeptidase peptidase domain-containing protein</fullName>
    </recommendedName>
</protein>
<gene>
    <name evidence="3" type="ORF">OPDIPICF_00753</name>
</gene>
<keyword evidence="1" id="KW-0812">Transmembrane</keyword>
<dbReference type="InterPro" id="IPR000045">
    <property type="entry name" value="Prepilin_IV_endopep_pep"/>
</dbReference>
<evidence type="ECO:0000256" key="1">
    <source>
        <dbReference type="SAM" id="Phobius"/>
    </source>
</evidence>
<reference evidence="3 4" key="1">
    <citation type="submission" date="2019-11" db="EMBL/GenBank/DDBJ databases">
        <authorList>
            <person name="Holert J."/>
        </authorList>
    </citation>
    <scope>NUCLEOTIDE SEQUENCE [LARGE SCALE GENOMIC DNA]</scope>
    <source>
        <strain evidence="3">SB11_3</strain>
    </source>
</reference>
<organism evidence="3 4">
    <name type="scientific">BD1-7 clade bacterium</name>
    <dbReference type="NCBI Taxonomy" id="2029982"/>
    <lineage>
        <taxon>Bacteria</taxon>
        <taxon>Pseudomonadati</taxon>
        <taxon>Pseudomonadota</taxon>
        <taxon>Gammaproteobacteria</taxon>
        <taxon>Cellvibrionales</taxon>
        <taxon>Spongiibacteraceae</taxon>
        <taxon>BD1-7 clade</taxon>
    </lineage>
</organism>
<evidence type="ECO:0000259" key="2">
    <source>
        <dbReference type="Pfam" id="PF01478"/>
    </source>
</evidence>
<accession>A0A5S9N7T0</accession>
<dbReference type="AlphaFoldDB" id="A0A5S9N7T0"/>